<feature type="transmembrane region" description="Helical" evidence="6">
    <location>
        <begin position="103"/>
        <end position="124"/>
    </location>
</feature>
<dbReference type="HOGENOM" id="CLU_768670_0_0_0"/>
<dbReference type="STRING" id="926567.TheveDRAFT_1232"/>
<keyword evidence="6" id="KW-1133">Transmembrane helix</keyword>
<evidence type="ECO:0000256" key="2">
    <source>
        <dbReference type="ARBA" id="ARBA00022679"/>
    </source>
</evidence>
<dbReference type="InterPro" id="IPR030390">
    <property type="entry name" value="MeTrfase_TrmA_AS"/>
</dbReference>
<dbReference type="InterPro" id="IPR010280">
    <property type="entry name" value="U5_MeTrfase_fam"/>
</dbReference>
<dbReference type="PROSITE" id="PS51687">
    <property type="entry name" value="SAM_MT_RNA_M5U"/>
    <property type="match status" value="1"/>
</dbReference>
<evidence type="ECO:0000256" key="4">
    <source>
        <dbReference type="PROSITE-ProRule" id="PRU01024"/>
    </source>
</evidence>
<feature type="binding site" evidence="4">
    <location>
        <position position="239"/>
    </location>
    <ligand>
        <name>S-adenosyl-L-methionine</name>
        <dbReference type="ChEBI" id="CHEBI:59789"/>
    </ligand>
</feature>
<keyword evidence="6" id="KW-0812">Transmembrane</keyword>
<evidence type="ECO:0000313" key="8">
    <source>
        <dbReference type="Proteomes" id="UP000005730"/>
    </source>
</evidence>
<dbReference type="OrthoDB" id="9804590at2"/>
<evidence type="ECO:0000256" key="5">
    <source>
        <dbReference type="PROSITE-ProRule" id="PRU10015"/>
    </source>
</evidence>
<feature type="binding site" evidence="4">
    <location>
        <position position="218"/>
    </location>
    <ligand>
        <name>S-adenosyl-L-methionine</name>
        <dbReference type="ChEBI" id="CHEBI:59789"/>
    </ligand>
</feature>
<feature type="active site" description="Nucleophile" evidence="4">
    <location>
        <position position="313"/>
    </location>
</feature>
<dbReference type="SUPFAM" id="SSF53335">
    <property type="entry name" value="S-adenosyl-L-methionine-dependent methyltransferases"/>
    <property type="match status" value="1"/>
</dbReference>
<evidence type="ECO:0000256" key="1">
    <source>
        <dbReference type="ARBA" id="ARBA00022603"/>
    </source>
</evidence>
<keyword evidence="8" id="KW-1185">Reference proteome</keyword>
<keyword evidence="3 4" id="KW-0949">S-adenosyl-L-methionine</keyword>
<dbReference type="Pfam" id="PF05958">
    <property type="entry name" value="tRNA_U5-meth_tr"/>
    <property type="match status" value="1"/>
</dbReference>
<dbReference type="RefSeq" id="WP_006583848.1">
    <property type="nucleotide sequence ID" value="NZ_CM001377.1"/>
</dbReference>
<feature type="active site" evidence="5">
    <location>
        <position position="313"/>
    </location>
</feature>
<dbReference type="GO" id="GO:0070041">
    <property type="term" value="F:rRNA (uridine-C5-)-methyltransferase activity"/>
    <property type="evidence" value="ECO:0007669"/>
    <property type="project" value="TreeGrafter"/>
</dbReference>
<evidence type="ECO:0000256" key="3">
    <source>
        <dbReference type="ARBA" id="ARBA00022691"/>
    </source>
</evidence>
<dbReference type="Gene3D" id="3.40.50.150">
    <property type="entry name" value="Vaccinia Virus protein VP39"/>
    <property type="match status" value="1"/>
</dbReference>
<proteinExistence type="inferred from homology"/>
<dbReference type="EMBL" id="CM001377">
    <property type="protein sequence ID" value="EHM10354.1"/>
    <property type="molecule type" value="Genomic_DNA"/>
</dbReference>
<sequence>MNRLGCHDQCRGCKYRDIPYEEGIRLKEAWVHRALADHREVISPIRGVGEGRTLGYRRRVRLKALHDGSRWRFGMMRRDQLIPLEECPVQQDRVNRMLRVLMGLPKGIPLFMVSITMAQVALVFKDRHLPSVQFPLEELAHWGCQGLWGHTNPSAGVRIFAKNGWHLIFGKPFSFDETGTAYGPWSFAQQIPDLHRDSLMKALNFLSPSQGKGVADLYCGDGASLALWSSQGASTLGVEVSGMSLKMGGINSPSSSLLQGTCAQRVPQIADFLRLFPVESRLIYANPPRSGMEAEVLNMLGEVGVWRMAYLSCAASTLSRDLAKLCTMGYRVVKVIPYDFFPMTDHVECLALVERKG</sequence>
<feature type="binding site" evidence="4">
    <location>
        <position position="286"/>
    </location>
    <ligand>
        <name>S-adenosyl-L-methionine</name>
        <dbReference type="ChEBI" id="CHEBI:59789"/>
    </ligand>
</feature>
<dbReference type="PANTHER" id="PTHR11061:SF30">
    <property type="entry name" value="TRNA (URACIL(54)-C(5))-METHYLTRANSFERASE"/>
    <property type="match status" value="1"/>
</dbReference>
<keyword evidence="6" id="KW-0472">Membrane</keyword>
<feature type="binding site" evidence="4">
    <location>
        <position position="189"/>
    </location>
    <ligand>
        <name>S-adenosyl-L-methionine</name>
        <dbReference type="ChEBI" id="CHEBI:59789"/>
    </ligand>
</feature>
<dbReference type="GO" id="GO:0070475">
    <property type="term" value="P:rRNA base methylation"/>
    <property type="evidence" value="ECO:0007669"/>
    <property type="project" value="TreeGrafter"/>
</dbReference>
<dbReference type="Gene3D" id="2.40.50.1070">
    <property type="match status" value="1"/>
</dbReference>
<comment type="similarity">
    <text evidence="4">Belongs to the class I-like SAM-binding methyltransferase superfamily. RNA M5U methyltransferase family.</text>
</comment>
<dbReference type="Proteomes" id="UP000005730">
    <property type="component" value="Chromosome"/>
</dbReference>
<evidence type="ECO:0000256" key="6">
    <source>
        <dbReference type="SAM" id="Phobius"/>
    </source>
</evidence>
<protein>
    <submittedName>
        <fullName evidence="7">SAM-dependent methyltransferase, tRNA(Uracil-5)-methyltransferase</fullName>
    </submittedName>
</protein>
<dbReference type="eggNOG" id="COG2265">
    <property type="taxonomic scope" value="Bacteria"/>
</dbReference>
<dbReference type="AlphaFoldDB" id="H0UN69"/>
<keyword evidence="2 4" id="KW-0808">Transferase</keyword>
<name>H0UN69_9BACT</name>
<keyword evidence="1 4" id="KW-0489">Methyltransferase</keyword>
<accession>H0UN69</accession>
<dbReference type="InterPro" id="IPR029063">
    <property type="entry name" value="SAM-dependent_MTases_sf"/>
</dbReference>
<dbReference type="PROSITE" id="PS01230">
    <property type="entry name" value="TRMA_1"/>
    <property type="match status" value="1"/>
</dbReference>
<organism evidence="7 8">
    <name type="scientific">Thermanaerovibrio velox DSM 12556</name>
    <dbReference type="NCBI Taxonomy" id="926567"/>
    <lineage>
        <taxon>Bacteria</taxon>
        <taxon>Thermotogati</taxon>
        <taxon>Synergistota</taxon>
        <taxon>Synergistia</taxon>
        <taxon>Synergistales</taxon>
        <taxon>Synergistaceae</taxon>
        <taxon>Thermanaerovibrio</taxon>
    </lineage>
</organism>
<dbReference type="PANTHER" id="PTHR11061">
    <property type="entry name" value="RNA M5U METHYLTRANSFERASE"/>
    <property type="match status" value="1"/>
</dbReference>
<gene>
    <name evidence="7" type="ORF">TheveDRAFT_1232</name>
</gene>
<evidence type="ECO:0000313" key="7">
    <source>
        <dbReference type="EMBL" id="EHM10354.1"/>
    </source>
</evidence>
<reference evidence="7 8" key="1">
    <citation type="submission" date="2011-10" db="EMBL/GenBank/DDBJ databases">
        <title>The Noncontiguous Finished genome of Thermanaerovibrio velox DSM 12556.</title>
        <authorList>
            <consortium name="US DOE Joint Genome Institute (JGI-PGF)"/>
            <person name="Lucas S."/>
            <person name="Copeland A."/>
            <person name="Lapidus A."/>
            <person name="Glavina del Rio T."/>
            <person name="Dalin E."/>
            <person name="Tice H."/>
            <person name="Bruce D."/>
            <person name="Goodwin L."/>
            <person name="Pitluck S."/>
            <person name="Peters L."/>
            <person name="Mikhailova N."/>
            <person name="Teshima H."/>
            <person name="Kyrpides N."/>
            <person name="Mavromatis K."/>
            <person name="Ivanova N."/>
            <person name="Markowitz V."/>
            <person name="Cheng J.-F."/>
            <person name="Hugenholtz P."/>
            <person name="Woyke T."/>
            <person name="Wu D."/>
            <person name="Spring S."/>
            <person name="Brambilla E.-M."/>
            <person name="Klenk H.-P."/>
            <person name="Eisen J.A."/>
        </authorList>
    </citation>
    <scope>NUCLEOTIDE SEQUENCE [LARGE SCALE GENOMIC DNA]</scope>
    <source>
        <strain evidence="7 8">DSM 12556</strain>
    </source>
</reference>